<gene>
    <name evidence="3" type="ORF">DYH56_14235</name>
</gene>
<dbReference type="EMBL" id="QUAJ01000038">
    <property type="protein sequence ID" value="REI39608.1"/>
    <property type="molecule type" value="Genomic_DNA"/>
</dbReference>
<evidence type="ECO:0000256" key="2">
    <source>
        <dbReference type="ARBA" id="ARBA00023002"/>
    </source>
</evidence>
<accession>A0ABX9KDT6</accession>
<dbReference type="InterPro" id="IPR002347">
    <property type="entry name" value="SDR_fam"/>
</dbReference>
<dbReference type="InterPro" id="IPR036291">
    <property type="entry name" value="NAD(P)-bd_dom_sf"/>
</dbReference>
<evidence type="ECO:0000313" key="3">
    <source>
        <dbReference type="EMBL" id="REI39608.1"/>
    </source>
</evidence>
<keyword evidence="2" id="KW-0560">Oxidoreductase</keyword>
<dbReference type="PRINTS" id="PR00080">
    <property type="entry name" value="SDRFAMILY"/>
</dbReference>
<evidence type="ECO:0000256" key="1">
    <source>
        <dbReference type="ARBA" id="ARBA00006484"/>
    </source>
</evidence>
<dbReference type="RefSeq" id="WP_114643538.1">
    <property type="nucleotide sequence ID" value="NZ_JAACIO010000036.1"/>
</dbReference>
<dbReference type="Gene3D" id="3.40.50.720">
    <property type="entry name" value="NAD(P)-binding Rossmann-like Domain"/>
    <property type="match status" value="1"/>
</dbReference>
<dbReference type="SUPFAM" id="SSF51735">
    <property type="entry name" value="NAD(P)-binding Rossmann-fold domains"/>
    <property type="match status" value="1"/>
</dbReference>
<comment type="similarity">
    <text evidence="1">Belongs to the short-chain dehydrogenases/reductases (SDR) family.</text>
</comment>
<dbReference type="InterPro" id="IPR020904">
    <property type="entry name" value="Sc_DH/Rdtase_CS"/>
</dbReference>
<sequence length="263" mass="28522">MNNINDIQKFSMDFFSLKGKNALITGGNTGLGQAFTLALAKAGANIFVASVMDDGGETKKLIEAEGVKYHLMIKDITEDGACKEVVEKCVEVFGCIDILMNNAGMCINEPDVLKYTRKQWDKMISLNLTAAFDMSHEAARYMIPQKSGKIINTASLFAYLGGQWSPAYAASKHGIAGFTKAYCDELAQFNVQVTAIAPGYFATELTAETRANEAANNRILSHIPANRWGNLRDLMGTAVFLASDASNYVNGTTVNVDGGYLVR</sequence>
<organism evidence="3 4">
    <name type="scientific">Psychrilyobacter piezotolerans</name>
    <dbReference type="NCBI Taxonomy" id="2293438"/>
    <lineage>
        <taxon>Bacteria</taxon>
        <taxon>Fusobacteriati</taxon>
        <taxon>Fusobacteriota</taxon>
        <taxon>Fusobacteriia</taxon>
        <taxon>Fusobacteriales</taxon>
        <taxon>Fusobacteriaceae</taxon>
        <taxon>Psychrilyobacter</taxon>
    </lineage>
</organism>
<dbReference type="PROSITE" id="PS00061">
    <property type="entry name" value="ADH_SHORT"/>
    <property type="match status" value="1"/>
</dbReference>
<dbReference type="PANTHER" id="PTHR42760:SF5">
    <property type="entry name" value="2-DEHYDRO-3-DEOXY-D-GLUCONATE 5-DEHYDROGENASE"/>
    <property type="match status" value="1"/>
</dbReference>
<name>A0ABX9KDT6_9FUSO</name>
<dbReference type="PANTHER" id="PTHR42760">
    <property type="entry name" value="SHORT-CHAIN DEHYDROGENASES/REDUCTASES FAMILY MEMBER"/>
    <property type="match status" value="1"/>
</dbReference>
<reference evidence="3 4" key="1">
    <citation type="submission" date="2018-08" db="EMBL/GenBank/DDBJ databases">
        <title>Draft genome sequence of Psychrilyobacter sp. strain SD5 isolated from Black Sea water.</title>
        <authorList>
            <person name="Yadav S."/>
            <person name="Villanueva L."/>
            <person name="Damste J.S.S."/>
        </authorList>
    </citation>
    <scope>NUCLEOTIDE SEQUENCE [LARGE SCALE GENOMIC DNA]</scope>
    <source>
        <strain evidence="3 4">SD5</strain>
    </source>
</reference>
<protein>
    <submittedName>
        <fullName evidence="3">SDR family oxidoreductase</fullName>
    </submittedName>
</protein>
<dbReference type="Proteomes" id="UP000263486">
    <property type="component" value="Unassembled WGS sequence"/>
</dbReference>
<evidence type="ECO:0000313" key="4">
    <source>
        <dbReference type="Proteomes" id="UP000263486"/>
    </source>
</evidence>
<dbReference type="PRINTS" id="PR00081">
    <property type="entry name" value="GDHRDH"/>
</dbReference>
<dbReference type="Pfam" id="PF13561">
    <property type="entry name" value="adh_short_C2"/>
    <property type="match status" value="1"/>
</dbReference>
<proteinExistence type="inferred from homology"/>
<keyword evidence="4" id="KW-1185">Reference proteome</keyword>
<comment type="caution">
    <text evidence="3">The sequence shown here is derived from an EMBL/GenBank/DDBJ whole genome shotgun (WGS) entry which is preliminary data.</text>
</comment>